<dbReference type="EMBL" id="JAYKXN010000003">
    <property type="protein sequence ID" value="KAK7303282.1"/>
    <property type="molecule type" value="Genomic_DNA"/>
</dbReference>
<comment type="caution">
    <text evidence="2">The sequence shown here is derived from an EMBL/GenBank/DDBJ whole genome shotgun (WGS) entry which is preliminary data.</text>
</comment>
<evidence type="ECO:0000313" key="3">
    <source>
        <dbReference type="Proteomes" id="UP001359559"/>
    </source>
</evidence>
<feature type="domain" description="HAT C-terminal dimerisation" evidence="1">
    <location>
        <begin position="1"/>
        <end position="48"/>
    </location>
</feature>
<organism evidence="2 3">
    <name type="scientific">Clitoria ternatea</name>
    <name type="common">Butterfly pea</name>
    <dbReference type="NCBI Taxonomy" id="43366"/>
    <lineage>
        <taxon>Eukaryota</taxon>
        <taxon>Viridiplantae</taxon>
        <taxon>Streptophyta</taxon>
        <taxon>Embryophyta</taxon>
        <taxon>Tracheophyta</taxon>
        <taxon>Spermatophyta</taxon>
        <taxon>Magnoliopsida</taxon>
        <taxon>eudicotyledons</taxon>
        <taxon>Gunneridae</taxon>
        <taxon>Pentapetalae</taxon>
        <taxon>rosids</taxon>
        <taxon>fabids</taxon>
        <taxon>Fabales</taxon>
        <taxon>Fabaceae</taxon>
        <taxon>Papilionoideae</taxon>
        <taxon>50 kb inversion clade</taxon>
        <taxon>NPAAA clade</taxon>
        <taxon>indigoferoid/millettioid clade</taxon>
        <taxon>Phaseoleae</taxon>
        <taxon>Clitoria</taxon>
    </lineage>
</organism>
<dbReference type="Proteomes" id="UP001359559">
    <property type="component" value="Unassembled WGS sequence"/>
</dbReference>
<name>A0AAN9JQ79_CLITE</name>
<sequence length="108" mass="11600">MAKDVLAMLVSTVASESSFSTGGRVLNQYRSSLSPKTVEAPVCAQNWFRSTPIATDIEELLADLEKLEQDMESIPGTELSMLLSTLSTLKLPSLPISGGKTVSLLLSR</sequence>
<evidence type="ECO:0000313" key="2">
    <source>
        <dbReference type="EMBL" id="KAK7303282.1"/>
    </source>
</evidence>
<dbReference type="AlphaFoldDB" id="A0AAN9JQ79"/>
<gene>
    <name evidence="2" type="ORF">RJT34_14185</name>
</gene>
<dbReference type="InterPro" id="IPR008906">
    <property type="entry name" value="HATC_C_dom"/>
</dbReference>
<dbReference type="PANTHER" id="PTHR23272">
    <property type="entry name" value="BED FINGER-RELATED"/>
    <property type="match status" value="1"/>
</dbReference>
<keyword evidence="3" id="KW-1185">Reference proteome</keyword>
<dbReference type="Pfam" id="PF05699">
    <property type="entry name" value="Dimer_Tnp_hAT"/>
    <property type="match status" value="1"/>
</dbReference>
<dbReference type="SUPFAM" id="SSF53098">
    <property type="entry name" value="Ribonuclease H-like"/>
    <property type="match status" value="1"/>
</dbReference>
<dbReference type="InterPro" id="IPR012337">
    <property type="entry name" value="RNaseH-like_sf"/>
</dbReference>
<evidence type="ECO:0000259" key="1">
    <source>
        <dbReference type="Pfam" id="PF05699"/>
    </source>
</evidence>
<dbReference type="PANTHER" id="PTHR23272:SF161">
    <property type="entry name" value="ZINC FINGER BED DOMAIN-CONTAINING PROTEIN RICESLEEPER 1-LIKE"/>
    <property type="match status" value="1"/>
</dbReference>
<reference evidence="2 3" key="1">
    <citation type="submission" date="2024-01" db="EMBL/GenBank/DDBJ databases">
        <title>The genomes of 5 underutilized Papilionoideae crops provide insights into root nodulation and disease resistance.</title>
        <authorList>
            <person name="Yuan L."/>
        </authorList>
    </citation>
    <scope>NUCLEOTIDE SEQUENCE [LARGE SCALE GENOMIC DNA]</scope>
    <source>
        <strain evidence="2">LY-2023</strain>
        <tissue evidence="2">Leaf</tissue>
    </source>
</reference>
<protein>
    <recommendedName>
        <fullName evidence="1">HAT C-terminal dimerisation domain-containing protein</fullName>
    </recommendedName>
</protein>
<proteinExistence type="predicted"/>
<accession>A0AAN9JQ79</accession>
<dbReference type="GO" id="GO:0046983">
    <property type="term" value="F:protein dimerization activity"/>
    <property type="evidence" value="ECO:0007669"/>
    <property type="project" value="InterPro"/>
</dbReference>